<dbReference type="PANTHER" id="PTHR10977:SF3">
    <property type="entry name" value="DIPHOSPHOMEVALONATE DECARBOXYLASE"/>
    <property type="match status" value="1"/>
</dbReference>
<evidence type="ECO:0000256" key="11">
    <source>
        <dbReference type="ARBA" id="ARBA00023239"/>
    </source>
</evidence>
<evidence type="ECO:0000256" key="3">
    <source>
        <dbReference type="ARBA" id="ARBA00022516"/>
    </source>
</evidence>
<dbReference type="SUPFAM" id="SSF55060">
    <property type="entry name" value="GHMP Kinase, C-terminal domain"/>
    <property type="match status" value="1"/>
</dbReference>
<keyword evidence="13" id="KW-0153">Cholesterol metabolism</keyword>
<comment type="function">
    <text evidence="13">Catalyzes the ATP dependent decarboxylation of (R)-5-diphosphomevalonate to form isopentenyl diphosphate (IPP). Functions in the mevalonate (MVA) pathway leading to isopentenyl diphosphate (IPP), a key precursor for the biosynthesis of isoprenoids and sterol synthesis.</text>
</comment>
<keyword evidence="8 12" id="KW-0443">Lipid metabolism</keyword>
<keyword evidence="13" id="KW-0152">Cholesterol biosynthesis</keyword>
<dbReference type="GO" id="GO:0006695">
    <property type="term" value="P:cholesterol biosynthetic process"/>
    <property type="evidence" value="ECO:0007669"/>
    <property type="project" value="UniProtKB-UniPathway"/>
</dbReference>
<dbReference type="eggNOG" id="KOG2833">
    <property type="taxonomic scope" value="Eukaryota"/>
</dbReference>
<evidence type="ECO:0000256" key="10">
    <source>
        <dbReference type="ARBA" id="ARBA00023221"/>
    </source>
</evidence>
<organism evidence="16 17">
    <name type="scientific">Capsaspora owczarzaki (strain ATCC 30864)</name>
    <dbReference type="NCBI Taxonomy" id="595528"/>
    <lineage>
        <taxon>Eukaryota</taxon>
        <taxon>Filasterea</taxon>
        <taxon>Capsaspora</taxon>
    </lineage>
</organism>
<evidence type="ECO:0000256" key="9">
    <source>
        <dbReference type="ARBA" id="ARBA00023166"/>
    </source>
</evidence>
<dbReference type="PIRSF" id="PIRSF015950">
    <property type="entry name" value="Mev_P_decrbx"/>
    <property type="match status" value="1"/>
</dbReference>
<dbReference type="InterPro" id="IPR041431">
    <property type="entry name" value="Mvd1_C"/>
</dbReference>
<dbReference type="SUPFAM" id="SSF54211">
    <property type="entry name" value="Ribosomal protein S5 domain 2-like"/>
    <property type="match status" value="1"/>
</dbReference>
<evidence type="ECO:0000256" key="6">
    <source>
        <dbReference type="ARBA" id="ARBA00022955"/>
    </source>
</evidence>
<keyword evidence="3 13" id="KW-0444">Lipid biosynthesis</keyword>
<dbReference type="InterPro" id="IPR036554">
    <property type="entry name" value="GHMP_kinase_C_sf"/>
</dbReference>
<evidence type="ECO:0000259" key="14">
    <source>
        <dbReference type="Pfam" id="PF18376"/>
    </source>
</evidence>
<dbReference type="GO" id="GO:0005829">
    <property type="term" value="C:cytosol"/>
    <property type="evidence" value="ECO:0007669"/>
    <property type="project" value="InterPro"/>
</dbReference>
<dbReference type="PhylomeDB" id="A0A0D2VUD0"/>
<keyword evidence="10 13" id="KW-0753">Steroid metabolism</keyword>
<dbReference type="AlphaFoldDB" id="A0A0D2VUD0"/>
<comment type="similarity">
    <text evidence="1 12 13">Belongs to the diphosphomevalonate decarboxylase family.</text>
</comment>
<name>A0A0D2VUD0_CAPO3</name>
<evidence type="ECO:0000256" key="5">
    <source>
        <dbReference type="ARBA" id="ARBA00022840"/>
    </source>
</evidence>
<dbReference type="OrthoDB" id="10253702at2759"/>
<dbReference type="Pfam" id="PF18376">
    <property type="entry name" value="MDD_C"/>
    <property type="match status" value="1"/>
</dbReference>
<dbReference type="STRING" id="595528.A0A0D2VUD0"/>
<keyword evidence="9 13" id="KW-1207">Sterol metabolism</keyword>
<dbReference type="Proteomes" id="UP000008743">
    <property type="component" value="Unassembled WGS sequence"/>
</dbReference>
<evidence type="ECO:0000256" key="8">
    <source>
        <dbReference type="ARBA" id="ARBA00023098"/>
    </source>
</evidence>
<evidence type="ECO:0000259" key="15">
    <source>
        <dbReference type="Pfam" id="PF22700"/>
    </source>
</evidence>
<keyword evidence="5 12" id="KW-0067">ATP-binding</keyword>
<dbReference type="GO" id="GO:0004163">
    <property type="term" value="F:diphosphomevalonate decarboxylase activity"/>
    <property type="evidence" value="ECO:0007669"/>
    <property type="project" value="UniProtKB-UniRule"/>
</dbReference>
<dbReference type="InterPro" id="IPR014721">
    <property type="entry name" value="Ribsml_uS5_D2-typ_fold_subgr"/>
</dbReference>
<gene>
    <name evidence="16" type="ORF">CAOG_005518</name>
</gene>
<evidence type="ECO:0000256" key="4">
    <source>
        <dbReference type="ARBA" id="ARBA00022741"/>
    </source>
</evidence>
<evidence type="ECO:0000313" key="16">
    <source>
        <dbReference type="EMBL" id="KJE94982.1"/>
    </source>
</evidence>
<dbReference type="EC" id="4.1.1.33" evidence="2 12"/>
<evidence type="ECO:0000313" key="17">
    <source>
        <dbReference type="Proteomes" id="UP000008743"/>
    </source>
</evidence>
<accession>A0A0D2VUD0</accession>
<evidence type="ECO:0000256" key="12">
    <source>
        <dbReference type="PIRNR" id="PIRNR015950"/>
    </source>
</evidence>
<dbReference type="InterPro" id="IPR005935">
    <property type="entry name" value="Mev_decarb"/>
</dbReference>
<dbReference type="InterPro" id="IPR020568">
    <property type="entry name" value="Ribosomal_Su5_D2-typ_SF"/>
</dbReference>
<dbReference type="FunFam" id="3.30.70.890:FF:000005">
    <property type="entry name" value="Diphosphomevalonate decarboxylase"/>
    <property type="match status" value="1"/>
</dbReference>
<dbReference type="InParanoid" id="A0A0D2VUD0"/>
<proteinExistence type="inferred from homology"/>
<dbReference type="PANTHER" id="PTHR10977">
    <property type="entry name" value="DIPHOSPHOMEVALONATE DECARBOXYLASE"/>
    <property type="match status" value="1"/>
</dbReference>
<dbReference type="InterPro" id="IPR053859">
    <property type="entry name" value="MVD-like_N"/>
</dbReference>
<reference evidence="17" key="1">
    <citation type="submission" date="2011-02" db="EMBL/GenBank/DDBJ databases">
        <title>The Genome Sequence of Capsaspora owczarzaki ATCC 30864.</title>
        <authorList>
            <person name="Russ C."/>
            <person name="Cuomo C."/>
            <person name="Burger G."/>
            <person name="Gray M.W."/>
            <person name="Holland P.W.H."/>
            <person name="King N."/>
            <person name="Lang F.B.F."/>
            <person name="Roger A.J."/>
            <person name="Ruiz-Trillo I."/>
            <person name="Young S.K."/>
            <person name="Zeng Q."/>
            <person name="Gargeya S."/>
            <person name="Alvarado L."/>
            <person name="Berlin A."/>
            <person name="Chapman S.B."/>
            <person name="Chen Z."/>
            <person name="Freedman E."/>
            <person name="Gellesch M."/>
            <person name="Goldberg J."/>
            <person name="Griggs A."/>
            <person name="Gujja S."/>
            <person name="Heilman E."/>
            <person name="Heiman D."/>
            <person name="Howarth C."/>
            <person name="Mehta T."/>
            <person name="Neiman D."/>
            <person name="Pearson M."/>
            <person name="Roberts A."/>
            <person name="Saif S."/>
            <person name="Shea T."/>
            <person name="Shenoy N."/>
            <person name="Sisk P."/>
            <person name="Stolte C."/>
            <person name="Sykes S."/>
            <person name="White J."/>
            <person name="Yandava C."/>
            <person name="Haas B."/>
            <person name="Nusbaum C."/>
            <person name="Birren B."/>
        </authorList>
    </citation>
    <scope>NUCLEOTIDE SEQUENCE</scope>
    <source>
        <strain evidence="17">ATCC 30864</strain>
    </source>
</reference>
<comment type="pathway">
    <text evidence="13">Steroid biosynthesis; cholesterol biosynthesis.</text>
</comment>
<dbReference type="InterPro" id="IPR029765">
    <property type="entry name" value="Mev_diP_decarb"/>
</dbReference>
<dbReference type="UniPathway" id="UPA00063"/>
<feature type="domain" description="Diphosphomevalonate decarboxylase-like N-terminal" evidence="15">
    <location>
        <begin position="23"/>
        <end position="181"/>
    </location>
</feature>
<keyword evidence="4 12" id="KW-0547">Nucleotide-binding</keyword>
<evidence type="ECO:0000256" key="13">
    <source>
        <dbReference type="RuleBase" id="RU363086"/>
    </source>
</evidence>
<protein>
    <recommendedName>
        <fullName evidence="2 12">Diphosphomevalonate decarboxylase</fullName>
        <ecNumber evidence="2 12">4.1.1.33</ecNumber>
    </recommendedName>
</protein>
<dbReference type="EMBL" id="KE346368">
    <property type="protein sequence ID" value="KJE94982.1"/>
    <property type="molecule type" value="Genomic_DNA"/>
</dbReference>
<dbReference type="FunCoup" id="A0A0D2VUD0">
    <property type="interactions" value="274"/>
</dbReference>
<dbReference type="Gene3D" id="3.30.230.10">
    <property type="match status" value="1"/>
</dbReference>
<dbReference type="NCBIfam" id="TIGR01240">
    <property type="entry name" value="mevDPdecarb"/>
    <property type="match status" value="1"/>
</dbReference>
<dbReference type="Pfam" id="PF22700">
    <property type="entry name" value="MVD-like_N"/>
    <property type="match status" value="1"/>
</dbReference>
<dbReference type="Gene3D" id="3.30.70.890">
    <property type="entry name" value="GHMP kinase, C-terminal domain"/>
    <property type="match status" value="1"/>
</dbReference>
<sequence length="398" mass="43428">MLTNQCETSILTLWTDDDDDQGGKRDEELILPINSSLSGTLSQDQLHARTSVMARADFASDAIWLNGKQESIENPRLQNCLREIRKLAAAKQTHQQGAPLPTDKVHICSVNNFPTAAGLASSAAGYACLVYALAQLYKVGDSLAEVTKLARVGSGSACRSIYGGWVRWVMGEAADGSDSIAEQVVDEHHWPEIEVLILVVSDHKKTTSSTAGMQTTVETSSLVKHRADKVVPQRMEDIQNAIRARDFETFGRITMQDSNQFHAVCLDTYPPITYLNDVSRGIIDMLTKYNAHKGKIQAAYTFDAGPNAVIYLPRENVNEVVNLVRHFFPPAVGAEAAFVRGFRDVPAAPVDAATLQAINRSVFADSLKYVMHTRVGSGPQVLSNDADCLLDASGNPRL</sequence>
<dbReference type="GO" id="GO:0005524">
    <property type="term" value="F:ATP binding"/>
    <property type="evidence" value="ECO:0007669"/>
    <property type="project" value="UniProtKB-UniRule"/>
</dbReference>
<keyword evidence="7 13" id="KW-0756">Sterol biosynthesis</keyword>
<evidence type="ECO:0000256" key="1">
    <source>
        <dbReference type="ARBA" id="ARBA00008831"/>
    </source>
</evidence>
<comment type="catalytic activity">
    <reaction evidence="12 13">
        <text>(R)-5-diphosphomevalonate + ATP = isopentenyl diphosphate + ADP + phosphate + CO2</text>
        <dbReference type="Rhea" id="RHEA:23732"/>
        <dbReference type="ChEBI" id="CHEBI:16526"/>
        <dbReference type="ChEBI" id="CHEBI:30616"/>
        <dbReference type="ChEBI" id="CHEBI:43474"/>
        <dbReference type="ChEBI" id="CHEBI:57557"/>
        <dbReference type="ChEBI" id="CHEBI:128769"/>
        <dbReference type="ChEBI" id="CHEBI:456216"/>
        <dbReference type="EC" id="4.1.1.33"/>
    </reaction>
</comment>
<keyword evidence="17" id="KW-1185">Reference proteome</keyword>
<keyword evidence="6 13" id="KW-0752">Steroid biosynthesis</keyword>
<evidence type="ECO:0000256" key="7">
    <source>
        <dbReference type="ARBA" id="ARBA00023011"/>
    </source>
</evidence>
<dbReference type="OMA" id="LTLHAMM"/>
<dbReference type="GO" id="GO:0019287">
    <property type="term" value="P:isopentenyl diphosphate biosynthetic process, mevalonate pathway"/>
    <property type="evidence" value="ECO:0007669"/>
    <property type="project" value="UniProtKB-UniRule"/>
</dbReference>
<feature type="domain" description="Mvd1 C-terminal" evidence="14">
    <location>
        <begin position="195"/>
        <end position="382"/>
    </location>
</feature>
<evidence type="ECO:0000256" key="2">
    <source>
        <dbReference type="ARBA" id="ARBA00012296"/>
    </source>
</evidence>
<dbReference type="FunFam" id="3.30.230.10:FF:000018">
    <property type="entry name" value="Diphosphomevalonate decarboxylase"/>
    <property type="match status" value="1"/>
</dbReference>
<keyword evidence="11 12" id="KW-0456">Lyase</keyword>